<dbReference type="PANTHER" id="PTHR12592">
    <property type="entry name" value="ATP-DEPENDENT (S)-NAD(P)H-HYDRATE DEHYDRATASE FAMILY MEMBER"/>
    <property type="match status" value="1"/>
</dbReference>
<name>A0ABW3Z8Y1_9HYPH</name>
<dbReference type="Pfam" id="PF01256">
    <property type="entry name" value="Carb_kinase"/>
    <property type="match status" value="1"/>
</dbReference>
<keyword evidence="8" id="KW-1185">Reference proteome</keyword>
<evidence type="ECO:0000256" key="1">
    <source>
        <dbReference type="ARBA" id="ARBA00022741"/>
    </source>
</evidence>
<evidence type="ECO:0000256" key="5">
    <source>
        <dbReference type="ARBA" id="ARBA00023239"/>
    </source>
</evidence>
<sequence length="190" mass="18554">ARRVAAAVVGPGAGPGVELAALAALDGAEAVVLDADVFSAFAGRADELAASIRRAGGRPVVLTPHEGEFARLFPDLTAGSKLDWARAAAERMGAVVVLKGADTVVAGPDGRAAIADNAPPTLATAGAGDVLAGFCAGFIAQGMPAFEAAAAAVWVHGEAAAGFGPGLIADDLPNAAPAVLARLLGSPKDS</sequence>
<feature type="non-terminal residue" evidence="7">
    <location>
        <position position="1"/>
    </location>
</feature>
<dbReference type="RefSeq" id="WP_378775963.1">
    <property type="nucleotide sequence ID" value="NZ_JBHTMX010000119.1"/>
</dbReference>
<feature type="domain" description="YjeF C-terminal" evidence="6">
    <location>
        <begin position="1"/>
        <end position="183"/>
    </location>
</feature>
<keyword evidence="5" id="KW-0456">Lyase</keyword>
<gene>
    <name evidence="7" type="ORF">ACFQ4O_12170</name>
</gene>
<organism evidence="7 8">
    <name type="scientific">Methylopila musalis</name>
    <dbReference type="NCBI Taxonomy" id="1134781"/>
    <lineage>
        <taxon>Bacteria</taxon>
        <taxon>Pseudomonadati</taxon>
        <taxon>Pseudomonadota</taxon>
        <taxon>Alphaproteobacteria</taxon>
        <taxon>Hyphomicrobiales</taxon>
        <taxon>Methylopilaceae</taxon>
        <taxon>Methylopila</taxon>
    </lineage>
</organism>
<evidence type="ECO:0000313" key="8">
    <source>
        <dbReference type="Proteomes" id="UP001597171"/>
    </source>
</evidence>
<accession>A0ABW3Z8Y1</accession>
<proteinExistence type="predicted"/>
<dbReference type="Proteomes" id="UP001597171">
    <property type="component" value="Unassembled WGS sequence"/>
</dbReference>
<reference evidence="8" key="1">
    <citation type="journal article" date="2019" name="Int. J. Syst. Evol. Microbiol.">
        <title>The Global Catalogue of Microorganisms (GCM) 10K type strain sequencing project: providing services to taxonomists for standard genome sequencing and annotation.</title>
        <authorList>
            <consortium name="The Broad Institute Genomics Platform"/>
            <consortium name="The Broad Institute Genome Sequencing Center for Infectious Disease"/>
            <person name="Wu L."/>
            <person name="Ma J."/>
        </authorList>
    </citation>
    <scope>NUCLEOTIDE SEQUENCE [LARGE SCALE GENOMIC DNA]</scope>
    <source>
        <strain evidence="8">CCUG 61696</strain>
    </source>
</reference>
<dbReference type="PANTHER" id="PTHR12592:SF0">
    <property type="entry name" value="ATP-DEPENDENT (S)-NAD(P)H-HYDRATE DEHYDRATASE"/>
    <property type="match status" value="1"/>
</dbReference>
<dbReference type="Gene3D" id="3.40.1190.20">
    <property type="match status" value="1"/>
</dbReference>
<keyword evidence="1" id="KW-0547">Nucleotide-binding</keyword>
<keyword evidence="2" id="KW-0067">ATP-binding</keyword>
<evidence type="ECO:0000259" key="6">
    <source>
        <dbReference type="PROSITE" id="PS51383"/>
    </source>
</evidence>
<dbReference type="InterPro" id="IPR029056">
    <property type="entry name" value="Ribokinase-like"/>
</dbReference>
<dbReference type="CDD" id="cd01171">
    <property type="entry name" value="YXKO-related"/>
    <property type="match status" value="1"/>
</dbReference>
<keyword evidence="3" id="KW-0521">NADP</keyword>
<dbReference type="EMBL" id="JBHTMX010000119">
    <property type="protein sequence ID" value="MFD1332754.1"/>
    <property type="molecule type" value="Genomic_DNA"/>
</dbReference>
<dbReference type="InterPro" id="IPR000631">
    <property type="entry name" value="CARKD"/>
</dbReference>
<evidence type="ECO:0000256" key="4">
    <source>
        <dbReference type="ARBA" id="ARBA00023027"/>
    </source>
</evidence>
<comment type="caution">
    <text evidence="7">The sequence shown here is derived from an EMBL/GenBank/DDBJ whole genome shotgun (WGS) entry which is preliminary data.</text>
</comment>
<dbReference type="SUPFAM" id="SSF53613">
    <property type="entry name" value="Ribokinase-like"/>
    <property type="match status" value="1"/>
</dbReference>
<dbReference type="PROSITE" id="PS51383">
    <property type="entry name" value="YJEF_C_3"/>
    <property type="match status" value="1"/>
</dbReference>
<evidence type="ECO:0000256" key="2">
    <source>
        <dbReference type="ARBA" id="ARBA00022840"/>
    </source>
</evidence>
<evidence type="ECO:0000256" key="3">
    <source>
        <dbReference type="ARBA" id="ARBA00022857"/>
    </source>
</evidence>
<evidence type="ECO:0000313" key="7">
    <source>
        <dbReference type="EMBL" id="MFD1332754.1"/>
    </source>
</evidence>
<keyword evidence="4" id="KW-0520">NAD</keyword>
<protein>
    <submittedName>
        <fullName evidence="7">NAD(P)H-hydrate dehydratase</fullName>
    </submittedName>
</protein>